<comment type="caution">
    <text evidence="15">The sequence shown here is derived from an EMBL/GenBank/DDBJ whole genome shotgun (WGS) entry which is preliminary data.</text>
</comment>
<dbReference type="EC" id="2.7.13.3" evidence="3"/>
<evidence type="ECO:0000259" key="13">
    <source>
        <dbReference type="PROSITE" id="PS50109"/>
    </source>
</evidence>
<keyword evidence="8 15" id="KW-0418">Kinase</keyword>
<evidence type="ECO:0000256" key="1">
    <source>
        <dbReference type="ARBA" id="ARBA00000085"/>
    </source>
</evidence>
<keyword evidence="12" id="KW-0812">Transmembrane</keyword>
<evidence type="ECO:0000256" key="2">
    <source>
        <dbReference type="ARBA" id="ARBA00004651"/>
    </source>
</evidence>
<keyword evidence="5" id="KW-0597">Phosphoprotein</keyword>
<dbReference type="PRINTS" id="PR00344">
    <property type="entry name" value="BCTRLSENSOR"/>
</dbReference>
<comment type="subcellular location">
    <subcellularLocation>
        <location evidence="2">Cell membrane</location>
        <topology evidence="2">Multi-pass membrane protein</topology>
    </subcellularLocation>
</comment>
<dbReference type="InterPro" id="IPR050640">
    <property type="entry name" value="Bact_2-comp_sensor_kinase"/>
</dbReference>
<evidence type="ECO:0000256" key="3">
    <source>
        <dbReference type="ARBA" id="ARBA00012438"/>
    </source>
</evidence>
<proteinExistence type="predicted"/>
<dbReference type="InterPro" id="IPR036890">
    <property type="entry name" value="HATPase_C_sf"/>
</dbReference>
<dbReference type="InterPro" id="IPR004358">
    <property type="entry name" value="Sig_transdc_His_kin-like_C"/>
</dbReference>
<evidence type="ECO:0000256" key="9">
    <source>
        <dbReference type="ARBA" id="ARBA00022840"/>
    </source>
</evidence>
<dbReference type="Pfam" id="PF00672">
    <property type="entry name" value="HAMP"/>
    <property type="match status" value="1"/>
</dbReference>
<evidence type="ECO:0000256" key="12">
    <source>
        <dbReference type="SAM" id="Phobius"/>
    </source>
</evidence>
<dbReference type="SMART" id="SM00304">
    <property type="entry name" value="HAMP"/>
    <property type="match status" value="1"/>
</dbReference>
<gene>
    <name evidence="15" type="ORF">ACFQ03_22470</name>
</gene>
<evidence type="ECO:0000256" key="10">
    <source>
        <dbReference type="ARBA" id="ARBA00023012"/>
    </source>
</evidence>
<dbReference type="SUPFAM" id="SSF158472">
    <property type="entry name" value="HAMP domain-like"/>
    <property type="match status" value="1"/>
</dbReference>
<evidence type="ECO:0000256" key="8">
    <source>
        <dbReference type="ARBA" id="ARBA00022777"/>
    </source>
</evidence>
<dbReference type="InterPro" id="IPR003660">
    <property type="entry name" value="HAMP_dom"/>
</dbReference>
<dbReference type="SUPFAM" id="SSF55874">
    <property type="entry name" value="ATPase domain of HSP90 chaperone/DNA topoisomerase II/histidine kinase"/>
    <property type="match status" value="1"/>
</dbReference>
<keyword evidence="10" id="KW-0902">Two-component regulatory system</keyword>
<keyword evidence="9" id="KW-0067">ATP-binding</keyword>
<dbReference type="CDD" id="cd06225">
    <property type="entry name" value="HAMP"/>
    <property type="match status" value="1"/>
</dbReference>
<dbReference type="RefSeq" id="WP_379291107.1">
    <property type="nucleotide sequence ID" value="NZ_JBHTIU010000093.1"/>
</dbReference>
<dbReference type="Pfam" id="PF02518">
    <property type="entry name" value="HATPase_c"/>
    <property type="match status" value="1"/>
</dbReference>
<reference evidence="16" key="1">
    <citation type="journal article" date="2019" name="Int. J. Syst. Evol. Microbiol.">
        <title>The Global Catalogue of Microorganisms (GCM) 10K type strain sequencing project: providing services to taxonomists for standard genome sequencing and annotation.</title>
        <authorList>
            <consortium name="The Broad Institute Genomics Platform"/>
            <consortium name="The Broad Institute Genome Sequencing Center for Infectious Disease"/>
            <person name="Wu L."/>
            <person name="Ma J."/>
        </authorList>
    </citation>
    <scope>NUCLEOTIDE SEQUENCE [LARGE SCALE GENOMIC DNA]</scope>
    <source>
        <strain evidence="16">CCUG 57263</strain>
    </source>
</reference>
<keyword evidence="11 12" id="KW-0472">Membrane</keyword>
<keyword evidence="7" id="KW-0547">Nucleotide-binding</keyword>
<feature type="domain" description="Histidine kinase" evidence="13">
    <location>
        <begin position="194"/>
        <end position="294"/>
    </location>
</feature>
<dbReference type="InterPro" id="IPR010559">
    <property type="entry name" value="Sig_transdc_His_kin_internal"/>
</dbReference>
<keyword evidence="16" id="KW-1185">Reference proteome</keyword>
<dbReference type="InterPro" id="IPR005467">
    <property type="entry name" value="His_kinase_dom"/>
</dbReference>
<dbReference type="SMART" id="SM00387">
    <property type="entry name" value="HATPase_c"/>
    <property type="match status" value="1"/>
</dbReference>
<sequence length="299" mass="33806">MSPNAGSILNATLVVILICILILLVIISIFSKTMISRIYKLNMLMKRVERGELDLRVHSAFKDEIGELTNGFGHMLIRLNELIDESYRSKIVQKEAEMKALQWQINPHFLYNTLSFINWQALRRDAHDISHVVTAMAKFYRTALNRGNNIISVREELDNIRSYIEIIQAMNEYSFDVVYDIDERVCRYDTINLILQPLAENAVKHGINQKTEGRGRLIVSAHLGDGVIRFSVEDNGPGMPPETAESILTRQSAGYGLKNVNERLHLLFGAEYGLSIHSRQGAGTAMAVTIPQYRQDSGS</sequence>
<evidence type="ECO:0000256" key="7">
    <source>
        <dbReference type="ARBA" id="ARBA00022741"/>
    </source>
</evidence>
<evidence type="ECO:0000259" key="14">
    <source>
        <dbReference type="PROSITE" id="PS50885"/>
    </source>
</evidence>
<dbReference type="PANTHER" id="PTHR34220">
    <property type="entry name" value="SENSOR HISTIDINE KINASE YPDA"/>
    <property type="match status" value="1"/>
</dbReference>
<name>A0ABW3DEK6_9BACL</name>
<protein>
    <recommendedName>
        <fullName evidence="3">histidine kinase</fullName>
        <ecNumber evidence="3">2.7.13.3</ecNumber>
    </recommendedName>
</protein>
<comment type="catalytic activity">
    <reaction evidence="1">
        <text>ATP + protein L-histidine = ADP + protein N-phospho-L-histidine.</text>
        <dbReference type="EC" id="2.7.13.3"/>
    </reaction>
</comment>
<keyword evidence="12" id="KW-1133">Transmembrane helix</keyword>
<feature type="transmembrane region" description="Helical" evidence="12">
    <location>
        <begin position="6"/>
        <end position="30"/>
    </location>
</feature>
<dbReference type="Gene3D" id="6.10.340.10">
    <property type="match status" value="1"/>
</dbReference>
<organism evidence="15 16">
    <name type="scientific">Paenibacillus residui</name>
    <dbReference type="NCBI Taxonomy" id="629724"/>
    <lineage>
        <taxon>Bacteria</taxon>
        <taxon>Bacillati</taxon>
        <taxon>Bacillota</taxon>
        <taxon>Bacilli</taxon>
        <taxon>Bacillales</taxon>
        <taxon>Paenibacillaceae</taxon>
        <taxon>Paenibacillus</taxon>
    </lineage>
</organism>
<evidence type="ECO:0000256" key="11">
    <source>
        <dbReference type="ARBA" id="ARBA00023136"/>
    </source>
</evidence>
<dbReference type="PROSITE" id="PS50109">
    <property type="entry name" value="HIS_KIN"/>
    <property type="match status" value="1"/>
</dbReference>
<accession>A0ABW3DEK6</accession>
<evidence type="ECO:0000256" key="4">
    <source>
        <dbReference type="ARBA" id="ARBA00022475"/>
    </source>
</evidence>
<keyword evidence="4" id="KW-1003">Cell membrane</keyword>
<dbReference type="Gene3D" id="3.30.565.10">
    <property type="entry name" value="Histidine kinase-like ATPase, C-terminal domain"/>
    <property type="match status" value="1"/>
</dbReference>
<dbReference type="InterPro" id="IPR003594">
    <property type="entry name" value="HATPase_dom"/>
</dbReference>
<evidence type="ECO:0000313" key="15">
    <source>
        <dbReference type="EMBL" id="MFD0871897.1"/>
    </source>
</evidence>
<dbReference type="PROSITE" id="PS50885">
    <property type="entry name" value="HAMP"/>
    <property type="match status" value="1"/>
</dbReference>
<feature type="domain" description="HAMP" evidence="14">
    <location>
        <begin position="32"/>
        <end position="84"/>
    </location>
</feature>
<dbReference type="Proteomes" id="UP001597120">
    <property type="component" value="Unassembled WGS sequence"/>
</dbReference>
<evidence type="ECO:0000256" key="5">
    <source>
        <dbReference type="ARBA" id="ARBA00022553"/>
    </source>
</evidence>
<dbReference type="EMBL" id="JBHTIU010000093">
    <property type="protein sequence ID" value="MFD0871897.1"/>
    <property type="molecule type" value="Genomic_DNA"/>
</dbReference>
<evidence type="ECO:0000313" key="16">
    <source>
        <dbReference type="Proteomes" id="UP001597120"/>
    </source>
</evidence>
<evidence type="ECO:0000256" key="6">
    <source>
        <dbReference type="ARBA" id="ARBA00022679"/>
    </source>
</evidence>
<dbReference type="GO" id="GO:0004673">
    <property type="term" value="F:protein histidine kinase activity"/>
    <property type="evidence" value="ECO:0007669"/>
    <property type="project" value="UniProtKB-EC"/>
</dbReference>
<keyword evidence="6 15" id="KW-0808">Transferase</keyword>
<dbReference type="Pfam" id="PF06580">
    <property type="entry name" value="His_kinase"/>
    <property type="match status" value="1"/>
</dbReference>
<dbReference type="PANTHER" id="PTHR34220:SF7">
    <property type="entry name" value="SENSOR HISTIDINE KINASE YPDA"/>
    <property type="match status" value="1"/>
</dbReference>